<dbReference type="InterPro" id="IPR022398">
    <property type="entry name" value="Peptidase_S8_His-AS"/>
</dbReference>
<feature type="chain" id="PRO_5047067855" evidence="6">
    <location>
        <begin position="29"/>
        <end position="248"/>
    </location>
</feature>
<evidence type="ECO:0000313" key="8">
    <source>
        <dbReference type="EMBL" id="MFC4768302.1"/>
    </source>
</evidence>
<evidence type="ECO:0000256" key="2">
    <source>
        <dbReference type="ARBA" id="ARBA00022670"/>
    </source>
</evidence>
<evidence type="ECO:0000256" key="4">
    <source>
        <dbReference type="ARBA" id="ARBA00022825"/>
    </source>
</evidence>
<sequence length="248" mass="26264">MKKRLVALTMSSVLALSLLAGIQGGANAQEEKSYLVSFKGNLPVDYQAQIQQAGGAVTRTIAEVGIVEAASNNPSFLPSLRSNPEIEAADEEIELYLEDDPQADEAGSKTFVPGTTNAWDQNGHGTHVAGSIAGSGKVLGVGPNLKVRAYRVFGATGGAKQSWITDTIVSAANDGVEVVNMSLGGWRWLAHNLDDKGPVCVDGCLPSCNSICNQKGSYSCRRCGERLPEPEQSARHANLLETNLRMGH</sequence>
<comment type="caution">
    <text evidence="8">The sequence shown here is derived from an EMBL/GenBank/DDBJ whole genome shotgun (WGS) entry which is preliminary data.</text>
</comment>
<evidence type="ECO:0000259" key="7">
    <source>
        <dbReference type="Pfam" id="PF00082"/>
    </source>
</evidence>
<keyword evidence="3" id="KW-0378">Hydrolase</keyword>
<dbReference type="SUPFAM" id="SSF52743">
    <property type="entry name" value="Subtilisin-like"/>
    <property type="match status" value="1"/>
</dbReference>
<feature type="signal peptide" evidence="6">
    <location>
        <begin position="1"/>
        <end position="28"/>
    </location>
</feature>
<comment type="caution">
    <text evidence="5">Lacks conserved residue(s) required for the propagation of feature annotation.</text>
</comment>
<gene>
    <name evidence="8" type="ORF">ACFO8Q_13190</name>
</gene>
<dbReference type="PANTHER" id="PTHR43806">
    <property type="entry name" value="PEPTIDASE S8"/>
    <property type="match status" value="1"/>
</dbReference>
<dbReference type="PANTHER" id="PTHR43806:SF11">
    <property type="entry name" value="CEREVISIN-RELATED"/>
    <property type="match status" value="1"/>
</dbReference>
<dbReference type="Gene3D" id="3.40.50.200">
    <property type="entry name" value="Peptidase S8/S53 domain"/>
    <property type="match status" value="1"/>
</dbReference>
<dbReference type="InterPro" id="IPR050131">
    <property type="entry name" value="Peptidase_S8_subtilisin-like"/>
</dbReference>
<accession>A0ABV9Q4U4</accession>
<evidence type="ECO:0000256" key="5">
    <source>
        <dbReference type="PROSITE-ProRule" id="PRU01240"/>
    </source>
</evidence>
<evidence type="ECO:0000313" key="9">
    <source>
        <dbReference type="Proteomes" id="UP001596002"/>
    </source>
</evidence>
<dbReference type="PROSITE" id="PS00137">
    <property type="entry name" value="SUBTILASE_HIS"/>
    <property type="match status" value="1"/>
</dbReference>
<dbReference type="InterPro" id="IPR036852">
    <property type="entry name" value="Peptidase_S8/S53_dom_sf"/>
</dbReference>
<keyword evidence="4" id="KW-0720">Serine protease</keyword>
<protein>
    <submittedName>
        <fullName evidence="8">S8 family serine peptidase</fullName>
    </submittedName>
</protein>
<keyword evidence="9" id="KW-1185">Reference proteome</keyword>
<dbReference type="RefSeq" id="WP_380026257.1">
    <property type="nucleotide sequence ID" value="NZ_JBHSHC010000099.1"/>
</dbReference>
<organism evidence="8 9">
    <name type="scientific">Effusibacillus consociatus</name>
    <dbReference type="NCBI Taxonomy" id="1117041"/>
    <lineage>
        <taxon>Bacteria</taxon>
        <taxon>Bacillati</taxon>
        <taxon>Bacillota</taxon>
        <taxon>Bacilli</taxon>
        <taxon>Bacillales</taxon>
        <taxon>Alicyclobacillaceae</taxon>
        <taxon>Effusibacillus</taxon>
    </lineage>
</organism>
<dbReference type="EMBL" id="JBHSHC010000099">
    <property type="protein sequence ID" value="MFC4768302.1"/>
    <property type="molecule type" value="Genomic_DNA"/>
</dbReference>
<comment type="similarity">
    <text evidence="1 5">Belongs to the peptidase S8 family.</text>
</comment>
<proteinExistence type="inferred from homology"/>
<evidence type="ECO:0000256" key="1">
    <source>
        <dbReference type="ARBA" id="ARBA00011073"/>
    </source>
</evidence>
<name>A0ABV9Q4U4_9BACL</name>
<dbReference type="Proteomes" id="UP001596002">
    <property type="component" value="Unassembled WGS sequence"/>
</dbReference>
<feature type="domain" description="Peptidase S8/S53" evidence="7">
    <location>
        <begin position="114"/>
        <end position="184"/>
    </location>
</feature>
<evidence type="ECO:0000256" key="3">
    <source>
        <dbReference type="ARBA" id="ARBA00022801"/>
    </source>
</evidence>
<keyword evidence="6" id="KW-0732">Signal</keyword>
<keyword evidence="2" id="KW-0645">Protease</keyword>
<dbReference type="InterPro" id="IPR000209">
    <property type="entry name" value="Peptidase_S8/S53_dom"/>
</dbReference>
<dbReference type="PROSITE" id="PS51892">
    <property type="entry name" value="SUBTILASE"/>
    <property type="match status" value="1"/>
</dbReference>
<evidence type="ECO:0000256" key="6">
    <source>
        <dbReference type="SAM" id="SignalP"/>
    </source>
</evidence>
<dbReference type="Pfam" id="PF00082">
    <property type="entry name" value="Peptidase_S8"/>
    <property type="match status" value="1"/>
</dbReference>
<reference evidence="9" key="1">
    <citation type="journal article" date="2019" name="Int. J. Syst. Evol. Microbiol.">
        <title>The Global Catalogue of Microorganisms (GCM) 10K type strain sequencing project: providing services to taxonomists for standard genome sequencing and annotation.</title>
        <authorList>
            <consortium name="The Broad Institute Genomics Platform"/>
            <consortium name="The Broad Institute Genome Sequencing Center for Infectious Disease"/>
            <person name="Wu L."/>
            <person name="Ma J."/>
        </authorList>
    </citation>
    <scope>NUCLEOTIDE SEQUENCE [LARGE SCALE GENOMIC DNA]</scope>
    <source>
        <strain evidence="9">WYCCWR 12678</strain>
    </source>
</reference>